<dbReference type="RefSeq" id="WP_069583827.1">
    <property type="nucleotide sequence ID" value="NZ_LMVM01000040.1"/>
</dbReference>
<gene>
    <name evidence="2" type="ORF">ASJ80_07615</name>
</gene>
<dbReference type="PANTHER" id="PTHR40031:SF1">
    <property type="entry name" value="MEMBRANE-BOUND METAL-DEPENDENT HYDROLASE"/>
    <property type="match status" value="1"/>
</dbReference>
<keyword evidence="1" id="KW-0812">Transmembrane</keyword>
<feature type="transmembrane region" description="Helical" evidence="1">
    <location>
        <begin position="167"/>
        <end position="185"/>
    </location>
</feature>
<name>A0A2A2H157_METBR</name>
<dbReference type="Proteomes" id="UP000217784">
    <property type="component" value="Unassembled WGS sequence"/>
</dbReference>
<evidence type="ECO:0000256" key="1">
    <source>
        <dbReference type="SAM" id="Phobius"/>
    </source>
</evidence>
<dbReference type="OrthoDB" id="118042at2157"/>
<keyword evidence="2" id="KW-0378">Hydrolase</keyword>
<keyword evidence="3" id="KW-1185">Reference proteome</keyword>
<feature type="transmembrane region" description="Helical" evidence="1">
    <location>
        <begin position="96"/>
        <end position="117"/>
    </location>
</feature>
<organism evidence="2 3">
    <name type="scientific">Methanobacterium bryantii</name>
    <dbReference type="NCBI Taxonomy" id="2161"/>
    <lineage>
        <taxon>Archaea</taxon>
        <taxon>Methanobacteriati</taxon>
        <taxon>Methanobacteriota</taxon>
        <taxon>Methanomada group</taxon>
        <taxon>Methanobacteria</taxon>
        <taxon>Methanobacteriales</taxon>
        <taxon>Methanobacteriaceae</taxon>
        <taxon>Methanobacterium</taxon>
    </lineage>
</organism>
<feature type="transmembrane region" description="Helical" evidence="1">
    <location>
        <begin position="56"/>
        <end position="75"/>
    </location>
</feature>
<evidence type="ECO:0000313" key="2">
    <source>
        <dbReference type="EMBL" id="PAV03128.1"/>
    </source>
</evidence>
<keyword evidence="1" id="KW-1133">Transmembrane helix</keyword>
<dbReference type="EMBL" id="LMVM01000040">
    <property type="protein sequence ID" value="PAV03128.1"/>
    <property type="molecule type" value="Genomic_DNA"/>
</dbReference>
<sequence>MDLITHFLVPYIILAAVGSKNKLAGAFGGISLDFDTIFVTWIGLLSPQLFIFAHRGITHSFIFALVTSTLFLYVLSRKQINGFISSIIRRNISVEFTKTTIALAYFGAVIHLFLDFLTTKGIPLFYPLSITRYAAEIYPAVDIIITVLAVITLLIIYLKVNQKYKRAAMAVFMIVLVSFGCVMAYEKSNAISAETLTLNSSYNHLSTYPTQDMFIWDVVKSNSQNSSYIVSKYNTLQNQESNIMIYNTPSIENGSYTSAQNAINTANDLPVVERFKWNSYYALINATYSSGEWKITYYDILNSWTGNNITVTVPT</sequence>
<dbReference type="PANTHER" id="PTHR40031">
    <property type="entry name" value="HYPOTHETICAL MEMBRANE SPANNING PROTEIN"/>
    <property type="match status" value="1"/>
</dbReference>
<keyword evidence="1" id="KW-0472">Membrane</keyword>
<dbReference type="InterPro" id="IPR007404">
    <property type="entry name" value="YdjM-like"/>
</dbReference>
<evidence type="ECO:0000313" key="3">
    <source>
        <dbReference type="Proteomes" id="UP000217784"/>
    </source>
</evidence>
<proteinExistence type="predicted"/>
<protein>
    <submittedName>
        <fullName evidence="2">Metal-dependent hydrolase</fullName>
    </submittedName>
</protein>
<dbReference type="Pfam" id="PF04307">
    <property type="entry name" value="YdjM"/>
    <property type="match status" value="1"/>
</dbReference>
<reference evidence="2 3" key="1">
    <citation type="journal article" date="2017" name="BMC Genomics">
        <title>Genomic analysis of methanogenic archaea reveals a shift towards energy conservation.</title>
        <authorList>
            <person name="Gilmore S.P."/>
            <person name="Henske J.K."/>
            <person name="Sexton J.A."/>
            <person name="Solomon K.V."/>
            <person name="Seppala S."/>
            <person name="Yoo J.I."/>
            <person name="Huyett L.M."/>
            <person name="Pressman A."/>
            <person name="Cogan J.Z."/>
            <person name="Kivenson V."/>
            <person name="Peng X."/>
            <person name="Tan Y."/>
            <person name="Valentine D.L."/>
            <person name="O'Malley M.A."/>
        </authorList>
    </citation>
    <scope>NUCLEOTIDE SEQUENCE [LARGE SCALE GENOMIC DNA]</scope>
    <source>
        <strain evidence="2 3">M.o.H.</strain>
    </source>
</reference>
<dbReference type="GO" id="GO:0016787">
    <property type="term" value="F:hydrolase activity"/>
    <property type="evidence" value="ECO:0007669"/>
    <property type="project" value="UniProtKB-KW"/>
</dbReference>
<feature type="transmembrane region" description="Helical" evidence="1">
    <location>
        <begin position="137"/>
        <end position="160"/>
    </location>
</feature>
<dbReference type="AlphaFoldDB" id="A0A2A2H157"/>
<dbReference type="InterPro" id="IPR053170">
    <property type="entry name" value="Transcription_regulator"/>
</dbReference>
<accession>A0A2A2H157</accession>
<comment type="caution">
    <text evidence="2">The sequence shown here is derived from an EMBL/GenBank/DDBJ whole genome shotgun (WGS) entry which is preliminary data.</text>
</comment>